<name>A0A9D4AWZ1_9SAUR</name>
<evidence type="ECO:0000313" key="1">
    <source>
        <dbReference type="EMBL" id="KAH1179517.1"/>
    </source>
</evidence>
<gene>
    <name evidence="1" type="ORF">KIL84_005567</name>
</gene>
<keyword evidence="2" id="KW-1185">Reference proteome</keyword>
<protein>
    <submittedName>
        <fullName evidence="1">Uncharacterized protein</fullName>
    </submittedName>
</protein>
<comment type="caution">
    <text evidence="1">The sequence shown here is derived from an EMBL/GenBank/DDBJ whole genome shotgun (WGS) entry which is preliminary data.</text>
</comment>
<dbReference type="Proteomes" id="UP000827986">
    <property type="component" value="Unassembled WGS sequence"/>
</dbReference>
<organism evidence="1 2">
    <name type="scientific">Mauremys mutica</name>
    <name type="common">yellowpond turtle</name>
    <dbReference type="NCBI Taxonomy" id="74926"/>
    <lineage>
        <taxon>Eukaryota</taxon>
        <taxon>Metazoa</taxon>
        <taxon>Chordata</taxon>
        <taxon>Craniata</taxon>
        <taxon>Vertebrata</taxon>
        <taxon>Euteleostomi</taxon>
        <taxon>Archelosauria</taxon>
        <taxon>Testudinata</taxon>
        <taxon>Testudines</taxon>
        <taxon>Cryptodira</taxon>
        <taxon>Durocryptodira</taxon>
        <taxon>Testudinoidea</taxon>
        <taxon>Geoemydidae</taxon>
        <taxon>Geoemydinae</taxon>
        <taxon>Mauremys</taxon>
    </lineage>
</organism>
<dbReference type="AlphaFoldDB" id="A0A9D4AWZ1"/>
<accession>A0A9D4AWZ1</accession>
<dbReference type="EMBL" id="JAHDVG010000471">
    <property type="protein sequence ID" value="KAH1179517.1"/>
    <property type="molecule type" value="Genomic_DNA"/>
</dbReference>
<proteinExistence type="predicted"/>
<sequence length="99" mass="11274">MLIVFPGCLFLSQEPKQQLHISYADKTSAFRLVSFSKRGFISRSGLIPVCYQRCSSQTKLMKEQWLFSLLSGKRVCSMLQEEDVSQGFSKVPSDFWAPS</sequence>
<reference evidence="1" key="1">
    <citation type="submission" date="2021-09" db="EMBL/GenBank/DDBJ databases">
        <title>The genome of Mauremys mutica provides insights into the evolution of semi-aquatic lifestyle.</title>
        <authorList>
            <person name="Gong S."/>
            <person name="Gao Y."/>
        </authorList>
    </citation>
    <scope>NUCLEOTIDE SEQUENCE</scope>
    <source>
        <strain evidence="1">MM-2020</strain>
        <tissue evidence="1">Muscle</tissue>
    </source>
</reference>
<evidence type="ECO:0000313" key="2">
    <source>
        <dbReference type="Proteomes" id="UP000827986"/>
    </source>
</evidence>